<sequence length="87" mass="8681">MLDTLLVAVAMTTCLGVAALARGSAPTRARVLGTTMAGIAAAVLVWMLVGMVVSVPESGVVALGVLLIGLSVGLARSGTRRHTPGRA</sequence>
<organism evidence="2 3">
    <name type="scientific">Nocardioides pinisoli</name>
    <dbReference type="NCBI Taxonomy" id="2950279"/>
    <lineage>
        <taxon>Bacteria</taxon>
        <taxon>Bacillati</taxon>
        <taxon>Actinomycetota</taxon>
        <taxon>Actinomycetes</taxon>
        <taxon>Propionibacteriales</taxon>
        <taxon>Nocardioidaceae</taxon>
        <taxon>Nocardioides</taxon>
    </lineage>
</organism>
<dbReference type="EMBL" id="JANARS010000005">
    <property type="protein sequence ID" value="MCP3422586.1"/>
    <property type="molecule type" value="Genomic_DNA"/>
</dbReference>
<dbReference type="Proteomes" id="UP001204524">
    <property type="component" value="Unassembled WGS sequence"/>
</dbReference>
<feature type="transmembrane region" description="Helical" evidence="1">
    <location>
        <begin position="39"/>
        <end position="72"/>
    </location>
</feature>
<evidence type="ECO:0000313" key="2">
    <source>
        <dbReference type="EMBL" id="MCP3422586.1"/>
    </source>
</evidence>
<comment type="caution">
    <text evidence="2">The sequence shown here is derived from an EMBL/GenBank/DDBJ whole genome shotgun (WGS) entry which is preliminary data.</text>
</comment>
<evidence type="ECO:0000256" key="1">
    <source>
        <dbReference type="SAM" id="Phobius"/>
    </source>
</evidence>
<accession>A0ABT1L187</accession>
<name>A0ABT1L187_9ACTN</name>
<dbReference type="RefSeq" id="WP_254181787.1">
    <property type="nucleotide sequence ID" value="NZ_JANARS010000005.1"/>
</dbReference>
<keyword evidence="1" id="KW-0812">Transmembrane</keyword>
<gene>
    <name evidence="2" type="ORF">NCI01_12335</name>
</gene>
<evidence type="ECO:0000313" key="3">
    <source>
        <dbReference type="Proteomes" id="UP001204524"/>
    </source>
</evidence>
<reference evidence="2 3" key="1">
    <citation type="submission" date="2022-06" db="EMBL/GenBank/DDBJ databases">
        <authorList>
            <person name="So Y."/>
        </authorList>
    </citation>
    <scope>NUCLEOTIDE SEQUENCE [LARGE SCALE GENOMIC DNA]</scope>
    <source>
        <strain evidence="2 3">STR3</strain>
    </source>
</reference>
<keyword evidence="1" id="KW-1133">Transmembrane helix</keyword>
<proteinExistence type="predicted"/>
<protein>
    <submittedName>
        <fullName evidence="2">Uncharacterized protein</fullName>
    </submittedName>
</protein>
<keyword evidence="3" id="KW-1185">Reference proteome</keyword>
<keyword evidence="1" id="KW-0472">Membrane</keyword>